<comment type="caution">
    <text evidence="1">The sequence shown here is derived from an EMBL/GenBank/DDBJ whole genome shotgun (WGS) entry which is preliminary data.</text>
</comment>
<protein>
    <submittedName>
        <fullName evidence="1">Uncharacterized protein</fullName>
    </submittedName>
</protein>
<accession>A0A940SWL8</accession>
<name>A0A940SWL8_9ENTE</name>
<dbReference type="Proteomes" id="UP000674938">
    <property type="component" value="Unassembled WGS sequence"/>
</dbReference>
<keyword evidence="2" id="KW-1185">Reference proteome</keyword>
<dbReference type="RefSeq" id="WP_209530946.1">
    <property type="nucleotide sequence ID" value="NZ_JAEEGA010000014.1"/>
</dbReference>
<dbReference type="EMBL" id="JAEEGA010000014">
    <property type="protein sequence ID" value="MBP1043139.1"/>
    <property type="molecule type" value="Genomic_DNA"/>
</dbReference>
<evidence type="ECO:0000313" key="2">
    <source>
        <dbReference type="Proteomes" id="UP000674938"/>
    </source>
</evidence>
<evidence type="ECO:0000313" key="1">
    <source>
        <dbReference type="EMBL" id="MBP1043139.1"/>
    </source>
</evidence>
<proteinExistence type="predicted"/>
<reference evidence="1" key="1">
    <citation type="submission" date="2020-12" db="EMBL/GenBank/DDBJ databases">
        <title>Vagococcus allomyrinae sp. nov. and Enterococcus lavae sp. nov., isolated from the larvae of Allomyrina dichotoma.</title>
        <authorList>
            <person name="Lee S.D."/>
        </authorList>
    </citation>
    <scope>NUCLEOTIDE SEQUENCE</scope>
    <source>
        <strain evidence="1">BWB3-3</strain>
    </source>
</reference>
<dbReference type="AlphaFoldDB" id="A0A940SWL8"/>
<organism evidence="1 2">
    <name type="scientific">Vagococcus allomyrinae</name>
    <dbReference type="NCBI Taxonomy" id="2794353"/>
    <lineage>
        <taxon>Bacteria</taxon>
        <taxon>Bacillati</taxon>
        <taxon>Bacillota</taxon>
        <taxon>Bacilli</taxon>
        <taxon>Lactobacillales</taxon>
        <taxon>Enterococcaceae</taxon>
        <taxon>Vagococcus</taxon>
    </lineage>
</organism>
<sequence>MKKAKQKVESRSEVALINNESKLANWRIGDGVTHLVVCQFNRWNLLV</sequence>
<gene>
    <name evidence="1" type="ORF">I6N95_19150</name>
</gene>